<organism evidence="9 10">
    <name type="scientific">Marinobacter qingdaonensis</name>
    <dbReference type="NCBI Taxonomy" id="3108486"/>
    <lineage>
        <taxon>Bacteria</taxon>
        <taxon>Pseudomonadati</taxon>
        <taxon>Pseudomonadota</taxon>
        <taxon>Gammaproteobacteria</taxon>
        <taxon>Pseudomonadales</taxon>
        <taxon>Marinobacteraceae</taxon>
        <taxon>Marinobacter</taxon>
    </lineage>
</organism>
<dbReference type="RefSeq" id="WP_322855652.1">
    <property type="nucleotide sequence ID" value="NZ_JAYDCJ010000003.1"/>
</dbReference>
<keyword evidence="7 8" id="KW-0472">Membrane</keyword>
<dbReference type="Pfam" id="PF02535">
    <property type="entry name" value="Zip"/>
    <property type="match status" value="1"/>
</dbReference>
<keyword evidence="4 8" id="KW-0812">Transmembrane</keyword>
<evidence type="ECO:0000256" key="1">
    <source>
        <dbReference type="ARBA" id="ARBA00004651"/>
    </source>
</evidence>
<evidence type="ECO:0000256" key="8">
    <source>
        <dbReference type="SAM" id="Phobius"/>
    </source>
</evidence>
<keyword evidence="10" id="KW-1185">Reference proteome</keyword>
<evidence type="ECO:0000256" key="6">
    <source>
        <dbReference type="ARBA" id="ARBA00022989"/>
    </source>
</evidence>
<feature type="transmembrane region" description="Helical" evidence="8">
    <location>
        <begin position="76"/>
        <end position="95"/>
    </location>
</feature>
<keyword evidence="3" id="KW-1003">Cell membrane</keyword>
<name>A0ABU5NZQ4_9GAMM</name>
<keyword evidence="6 8" id="KW-1133">Transmembrane helix</keyword>
<feature type="transmembrane region" description="Helical" evidence="8">
    <location>
        <begin position="44"/>
        <end position="64"/>
    </location>
</feature>
<dbReference type="Proteomes" id="UP001305746">
    <property type="component" value="Unassembled WGS sequence"/>
</dbReference>
<comment type="subcellular location">
    <subcellularLocation>
        <location evidence="1">Cell membrane</location>
        <topology evidence="1">Multi-pass membrane protein</topology>
    </subcellularLocation>
</comment>
<feature type="transmembrane region" description="Helical" evidence="8">
    <location>
        <begin position="151"/>
        <end position="174"/>
    </location>
</feature>
<dbReference type="InterPro" id="IPR003689">
    <property type="entry name" value="ZIP"/>
</dbReference>
<protein>
    <submittedName>
        <fullName evidence="9">ZIP family metal transporter</fullName>
    </submittedName>
</protein>
<dbReference type="PANTHER" id="PTHR11040">
    <property type="entry name" value="ZINC/IRON TRANSPORTER"/>
    <property type="match status" value="1"/>
</dbReference>
<feature type="transmembrane region" description="Helical" evidence="8">
    <location>
        <begin position="242"/>
        <end position="260"/>
    </location>
</feature>
<feature type="transmembrane region" description="Helical" evidence="8">
    <location>
        <begin position="212"/>
        <end position="230"/>
    </location>
</feature>
<dbReference type="EMBL" id="JAYDCJ010000003">
    <property type="protein sequence ID" value="MEA1081182.1"/>
    <property type="molecule type" value="Genomic_DNA"/>
</dbReference>
<accession>A0ABU5NZQ4</accession>
<comment type="caution">
    <text evidence="9">The sequence shown here is derived from an EMBL/GenBank/DDBJ whole genome shotgun (WGS) entry which is preliminary data.</text>
</comment>
<gene>
    <name evidence="9" type="ORF">U5822_10905</name>
</gene>
<feature type="transmembrane region" description="Helical" evidence="8">
    <location>
        <begin position="6"/>
        <end position="32"/>
    </location>
</feature>
<evidence type="ECO:0000313" key="9">
    <source>
        <dbReference type="EMBL" id="MEA1081182.1"/>
    </source>
</evidence>
<evidence type="ECO:0000256" key="5">
    <source>
        <dbReference type="ARBA" id="ARBA00022833"/>
    </source>
</evidence>
<comment type="similarity">
    <text evidence="2">Belongs to the ZIP transporter (TC 2.A.5) family.</text>
</comment>
<evidence type="ECO:0000256" key="2">
    <source>
        <dbReference type="ARBA" id="ARBA00006939"/>
    </source>
</evidence>
<evidence type="ECO:0000256" key="4">
    <source>
        <dbReference type="ARBA" id="ARBA00022692"/>
    </source>
</evidence>
<feature type="transmembrane region" description="Helical" evidence="8">
    <location>
        <begin position="115"/>
        <end position="131"/>
    </location>
</feature>
<sequence>MTSTLSIVWLGALASLLAGLASGVGALAVFFVRTLSERLQDSMLAAAAGVMLAASFFSLLLPGLEYGETLLGTTSAAAGLVIFGVLSGAIALYYIHQKLPHEHFNLGREGPNAAHIRRIWLFIIAITLHNFPEGMAVGVGFAGGDVRNGAVLATGIGIQNIPEGLAVAFSLLAVQYSRIKAFGIALLTGLAEPIGGLFGATLVWLAEPIMPWTLGFAAGAMLFIISNEIIPETHRNSHKTLATFSLMIGFVVMMFLDATLG</sequence>
<evidence type="ECO:0000313" key="10">
    <source>
        <dbReference type="Proteomes" id="UP001305746"/>
    </source>
</evidence>
<proteinExistence type="inferred from homology"/>
<evidence type="ECO:0000256" key="3">
    <source>
        <dbReference type="ARBA" id="ARBA00022475"/>
    </source>
</evidence>
<dbReference type="PANTHER" id="PTHR11040:SF211">
    <property type="entry name" value="ZINC TRANSPORTER ZIP11"/>
    <property type="match status" value="1"/>
</dbReference>
<keyword evidence="5" id="KW-0862">Zinc</keyword>
<evidence type="ECO:0000256" key="7">
    <source>
        <dbReference type="ARBA" id="ARBA00023136"/>
    </source>
</evidence>
<feature type="transmembrane region" description="Helical" evidence="8">
    <location>
        <begin position="181"/>
        <end position="206"/>
    </location>
</feature>
<reference evidence="9 10" key="1">
    <citation type="submission" date="2023-12" db="EMBL/GenBank/DDBJ databases">
        <title>Marinobacter qingdaonensis sp. nov., isolated from the intertidal sediment of Qingdao, PR China.</title>
        <authorList>
            <person name="Li Y."/>
        </authorList>
    </citation>
    <scope>NUCLEOTIDE SEQUENCE [LARGE SCALE GENOMIC DNA]</scope>
    <source>
        <strain evidence="9 10">ASW11-75</strain>
    </source>
</reference>